<proteinExistence type="predicted"/>
<gene>
    <name evidence="2" type="ORF">Poly59_61670</name>
</gene>
<evidence type="ECO:0000313" key="3">
    <source>
        <dbReference type="Proteomes" id="UP000317977"/>
    </source>
</evidence>
<dbReference type="Proteomes" id="UP000317977">
    <property type="component" value="Unassembled WGS sequence"/>
</dbReference>
<evidence type="ECO:0000256" key="1">
    <source>
        <dbReference type="SAM" id="MobiDB-lite"/>
    </source>
</evidence>
<comment type="caution">
    <text evidence="2">The sequence shown here is derived from an EMBL/GenBank/DDBJ whole genome shotgun (WGS) entry which is preliminary data.</text>
</comment>
<accession>A0A5C6E6G5</accession>
<protein>
    <submittedName>
        <fullName evidence="2">Uncharacterized protein</fullName>
    </submittedName>
</protein>
<sequence>MQRSRACRVSQMESQLSRPADRRRYPIEMQHQPGHVSTTATALIRHVGNRPFRPPWLRYNPQIVACSSPELAGRNATWDIVTRSFAPATGDWNYKIVFQLATLRGPHEALTAGLRFDLCEGCRVPVWTGTILATEIRPRDPSCWYRTEPFWTERYG</sequence>
<organism evidence="2 3">
    <name type="scientific">Rubripirellula reticaptiva</name>
    <dbReference type="NCBI Taxonomy" id="2528013"/>
    <lineage>
        <taxon>Bacteria</taxon>
        <taxon>Pseudomonadati</taxon>
        <taxon>Planctomycetota</taxon>
        <taxon>Planctomycetia</taxon>
        <taxon>Pirellulales</taxon>
        <taxon>Pirellulaceae</taxon>
        <taxon>Rubripirellula</taxon>
    </lineage>
</organism>
<dbReference type="EMBL" id="SJPX01000012">
    <property type="protein sequence ID" value="TWU44428.1"/>
    <property type="molecule type" value="Genomic_DNA"/>
</dbReference>
<evidence type="ECO:0000313" key="2">
    <source>
        <dbReference type="EMBL" id="TWU44428.1"/>
    </source>
</evidence>
<reference evidence="2 3" key="1">
    <citation type="submission" date="2019-02" db="EMBL/GenBank/DDBJ databases">
        <title>Deep-cultivation of Planctomycetes and their phenomic and genomic characterization uncovers novel biology.</title>
        <authorList>
            <person name="Wiegand S."/>
            <person name="Jogler M."/>
            <person name="Boedeker C."/>
            <person name="Pinto D."/>
            <person name="Vollmers J."/>
            <person name="Rivas-Marin E."/>
            <person name="Kohn T."/>
            <person name="Peeters S.H."/>
            <person name="Heuer A."/>
            <person name="Rast P."/>
            <person name="Oberbeckmann S."/>
            <person name="Bunk B."/>
            <person name="Jeske O."/>
            <person name="Meyerdierks A."/>
            <person name="Storesund J.E."/>
            <person name="Kallscheuer N."/>
            <person name="Luecker S."/>
            <person name="Lage O.M."/>
            <person name="Pohl T."/>
            <person name="Merkel B.J."/>
            <person name="Hornburger P."/>
            <person name="Mueller R.-W."/>
            <person name="Bruemmer F."/>
            <person name="Labrenz M."/>
            <person name="Spormann A.M."/>
            <person name="Op Den Camp H."/>
            <person name="Overmann J."/>
            <person name="Amann R."/>
            <person name="Jetten M.S.M."/>
            <person name="Mascher T."/>
            <person name="Medema M.H."/>
            <person name="Devos D.P."/>
            <person name="Kaster A.-K."/>
            <person name="Ovreas L."/>
            <person name="Rohde M."/>
            <person name="Galperin M.Y."/>
            <person name="Jogler C."/>
        </authorList>
    </citation>
    <scope>NUCLEOTIDE SEQUENCE [LARGE SCALE GENOMIC DNA]</scope>
    <source>
        <strain evidence="2 3">Poly59</strain>
    </source>
</reference>
<name>A0A5C6E6G5_9BACT</name>
<dbReference type="AlphaFoldDB" id="A0A5C6E6G5"/>
<keyword evidence="3" id="KW-1185">Reference proteome</keyword>
<feature type="region of interest" description="Disordered" evidence="1">
    <location>
        <begin position="1"/>
        <end position="23"/>
    </location>
</feature>